<dbReference type="Pfam" id="PF02018">
    <property type="entry name" value="CBM_4_9"/>
    <property type="match status" value="1"/>
</dbReference>
<keyword evidence="4 6" id="KW-0326">Glycosidase</keyword>
<evidence type="ECO:0000313" key="11">
    <source>
        <dbReference type="EMBL" id="GAA3867927.1"/>
    </source>
</evidence>
<dbReference type="RefSeq" id="WP_344846435.1">
    <property type="nucleotide sequence ID" value="NZ_BAABDF010000007.1"/>
</dbReference>
<keyword evidence="3 6" id="KW-0119">Carbohydrate metabolism</keyword>
<dbReference type="PANTHER" id="PTHR22298">
    <property type="entry name" value="ENDO-1,4-BETA-GLUCANASE"/>
    <property type="match status" value="1"/>
</dbReference>
<comment type="similarity">
    <text evidence="1 6 7">Belongs to the glycosyl hydrolase 9 (cellulase E) family.</text>
</comment>
<dbReference type="Proteomes" id="UP001399917">
    <property type="component" value="Unassembled WGS sequence"/>
</dbReference>
<feature type="chain" id="PRO_5044972513" description="Endoglucanase" evidence="7">
    <location>
        <begin position="22"/>
        <end position="746"/>
    </location>
</feature>
<dbReference type="Pfam" id="PF02927">
    <property type="entry name" value="CelD_N"/>
    <property type="match status" value="1"/>
</dbReference>
<dbReference type="Pfam" id="PF00759">
    <property type="entry name" value="Glyco_hydro_9"/>
    <property type="match status" value="1"/>
</dbReference>
<reference evidence="12" key="1">
    <citation type="journal article" date="2019" name="Int. J. Syst. Evol. Microbiol.">
        <title>The Global Catalogue of Microorganisms (GCM) 10K type strain sequencing project: providing services to taxonomists for standard genome sequencing and annotation.</title>
        <authorList>
            <consortium name="The Broad Institute Genomics Platform"/>
            <consortium name="The Broad Institute Genome Sequencing Center for Infectious Disease"/>
            <person name="Wu L."/>
            <person name="Ma J."/>
        </authorList>
    </citation>
    <scope>NUCLEOTIDE SEQUENCE [LARGE SCALE GENOMIC DNA]</scope>
    <source>
        <strain evidence="12">JCM 17190</strain>
    </source>
</reference>
<evidence type="ECO:0000256" key="1">
    <source>
        <dbReference type="ARBA" id="ARBA00007072"/>
    </source>
</evidence>
<dbReference type="InterPro" id="IPR008928">
    <property type="entry name" value="6-hairpin_glycosidase_sf"/>
</dbReference>
<dbReference type="EMBL" id="BAABDF010000007">
    <property type="protein sequence ID" value="GAA3867927.1"/>
    <property type="molecule type" value="Genomic_DNA"/>
</dbReference>
<dbReference type="InterPro" id="IPR004197">
    <property type="entry name" value="Cellulase_Ig-like"/>
</dbReference>
<evidence type="ECO:0000256" key="2">
    <source>
        <dbReference type="ARBA" id="ARBA00022801"/>
    </source>
</evidence>
<evidence type="ECO:0000259" key="9">
    <source>
        <dbReference type="Pfam" id="PF02018"/>
    </source>
</evidence>
<keyword evidence="5 6" id="KW-0624">Polysaccharide degradation</keyword>
<keyword evidence="7" id="KW-0136">Cellulose degradation</keyword>
<evidence type="ECO:0000256" key="3">
    <source>
        <dbReference type="ARBA" id="ARBA00023277"/>
    </source>
</evidence>
<keyword evidence="12" id="KW-1185">Reference proteome</keyword>
<dbReference type="SUPFAM" id="SSF48208">
    <property type="entry name" value="Six-hairpin glycosidases"/>
    <property type="match status" value="1"/>
</dbReference>
<evidence type="ECO:0000256" key="5">
    <source>
        <dbReference type="ARBA" id="ARBA00023326"/>
    </source>
</evidence>
<protein>
    <recommendedName>
        <fullName evidence="7">Endoglucanase</fullName>
        <ecNumber evidence="7">3.2.1.4</ecNumber>
    </recommendedName>
</protein>
<name>A0ABP7K965_9RHOB</name>
<comment type="catalytic activity">
    <reaction evidence="7">
        <text>Endohydrolysis of (1-&gt;4)-beta-D-glucosidic linkages in cellulose, lichenin and cereal beta-D-glucans.</text>
        <dbReference type="EC" id="3.2.1.4"/>
    </reaction>
</comment>
<dbReference type="EC" id="3.2.1.4" evidence="7"/>
<proteinExistence type="inferred from homology"/>
<feature type="active site" evidence="6">
    <location>
        <position position="727"/>
    </location>
</feature>
<feature type="active site" evidence="6">
    <location>
        <position position="718"/>
    </location>
</feature>
<dbReference type="InterPro" id="IPR012341">
    <property type="entry name" value="6hp_glycosidase-like_sf"/>
</dbReference>
<gene>
    <name evidence="11" type="ORF">GCM10022404_17550</name>
</gene>
<dbReference type="PROSITE" id="PS00698">
    <property type="entry name" value="GH9_3"/>
    <property type="match status" value="1"/>
</dbReference>
<dbReference type="InterPro" id="IPR003305">
    <property type="entry name" value="CenC_carb-bd"/>
</dbReference>
<evidence type="ECO:0000259" key="8">
    <source>
        <dbReference type="Pfam" id="PF00759"/>
    </source>
</evidence>
<dbReference type="InterPro" id="IPR008979">
    <property type="entry name" value="Galactose-bd-like_sf"/>
</dbReference>
<dbReference type="InterPro" id="IPR013783">
    <property type="entry name" value="Ig-like_fold"/>
</dbReference>
<sequence>MTRISMNALALAVFATAPALAADQVTNGTFDENTDGWFSSENITMELVDGMVCADVPGGTVNPWDAIIGQNGVPQELGEAYEFRFDAMGTAPAPIRALVGEAQAPWTVFYSTVPIATPEFSTISNTFPGSANDPAAQVAFQVGGHPDPWRFCLDNVALLGGAEVQAYRPDTGPDIRVNMVGYLPDGPKRATVVTKSTTPGGWTLRNSEGKVQLRGKTIPQGEDASSGLTTHLIDFSEWSDVGEGMMIGFDGQRSHAFDISADIYADLARDALTYFYPVRSGIAIDGAIAGAAYARPAGHVGVAPNTGDTAVPCQSPESSQAAYGTPWSCDYTLDVTGGWYDAGDHGKYVVNGGISVAQIMALHERAPDAFPDGTLPIPEASNGVPDILDEARWQLEFMLNMQVPQGLPLAGMVHHKIHDDEWTGLPLMPHEDDKPRSLHRPSTAATLNLVASAAQGARLWRAYDPEFADRLMEAAQTGWDAALATPDLFATPQDGNSGGGPYDDTDVSDEFFWAAAEMFITTGDETWLQEARARVPSVEKLFGPAAFDWKNVGALPVLNLLSHGELPGDFRAQLEAAVIDASDAYVEAQAGEHFGQIYAPKQADGSYNYDWGSNHLHLQNAIVVAKAYDLTGDKRYRDAVLEAMDYIFGRNALNLSYVTGYGEVFAKNQHSRWFANQIKPSLPNPPKGSLAGGPNSSIQDPVAQRVIPDCVAQFCYLDEIESWSTNEITINWNASLAQIAGILRDY</sequence>
<feature type="signal peptide" evidence="7">
    <location>
        <begin position="1"/>
        <end position="21"/>
    </location>
</feature>
<dbReference type="SUPFAM" id="SSF49785">
    <property type="entry name" value="Galactose-binding domain-like"/>
    <property type="match status" value="1"/>
</dbReference>
<dbReference type="InterPro" id="IPR001701">
    <property type="entry name" value="Glyco_hydro_9"/>
</dbReference>
<evidence type="ECO:0000256" key="7">
    <source>
        <dbReference type="RuleBase" id="RU361166"/>
    </source>
</evidence>
<keyword evidence="7" id="KW-0732">Signal</keyword>
<dbReference type="InterPro" id="IPR033126">
    <property type="entry name" value="Glyco_hydro_9_Asp/Glu_AS"/>
</dbReference>
<feature type="domain" description="Cellulase Ig-like" evidence="10">
    <location>
        <begin position="171"/>
        <end position="251"/>
    </location>
</feature>
<accession>A0ABP7K965</accession>
<evidence type="ECO:0000256" key="4">
    <source>
        <dbReference type="ARBA" id="ARBA00023295"/>
    </source>
</evidence>
<dbReference type="InterPro" id="IPR014756">
    <property type="entry name" value="Ig_E-set"/>
</dbReference>
<dbReference type="Gene3D" id="2.60.120.260">
    <property type="entry name" value="Galactose-binding domain-like"/>
    <property type="match status" value="1"/>
</dbReference>
<evidence type="ECO:0000313" key="12">
    <source>
        <dbReference type="Proteomes" id="UP001399917"/>
    </source>
</evidence>
<dbReference type="Gene3D" id="2.60.40.10">
    <property type="entry name" value="Immunoglobulins"/>
    <property type="match status" value="1"/>
</dbReference>
<dbReference type="SUPFAM" id="SSF81296">
    <property type="entry name" value="E set domains"/>
    <property type="match status" value="1"/>
</dbReference>
<comment type="caution">
    <text evidence="11">The sequence shown here is derived from an EMBL/GenBank/DDBJ whole genome shotgun (WGS) entry which is preliminary data.</text>
</comment>
<dbReference type="Gene3D" id="1.50.10.10">
    <property type="match status" value="1"/>
</dbReference>
<dbReference type="CDD" id="cd02850">
    <property type="entry name" value="E_set_Cellulase_N"/>
    <property type="match status" value="1"/>
</dbReference>
<feature type="domain" description="CBM-cenC" evidence="9">
    <location>
        <begin position="23"/>
        <end position="146"/>
    </location>
</feature>
<feature type="domain" description="Glycoside hydrolase family 9" evidence="8">
    <location>
        <begin position="264"/>
        <end position="738"/>
    </location>
</feature>
<evidence type="ECO:0000256" key="6">
    <source>
        <dbReference type="PROSITE-ProRule" id="PRU10060"/>
    </source>
</evidence>
<organism evidence="11 12">
    <name type="scientific">Celeribacter arenosi</name>
    <dbReference type="NCBI Taxonomy" id="792649"/>
    <lineage>
        <taxon>Bacteria</taxon>
        <taxon>Pseudomonadati</taxon>
        <taxon>Pseudomonadota</taxon>
        <taxon>Alphaproteobacteria</taxon>
        <taxon>Rhodobacterales</taxon>
        <taxon>Roseobacteraceae</taxon>
        <taxon>Celeribacter</taxon>
    </lineage>
</organism>
<keyword evidence="2 6" id="KW-0378">Hydrolase</keyword>
<evidence type="ECO:0000259" key="10">
    <source>
        <dbReference type="Pfam" id="PF02927"/>
    </source>
</evidence>